<evidence type="ECO:0008006" key="3">
    <source>
        <dbReference type="Google" id="ProtNLM"/>
    </source>
</evidence>
<accession>A0A2T4JYL7</accession>
<dbReference type="RefSeq" id="WP_107662848.1">
    <property type="nucleotide sequence ID" value="NZ_PZKG01000014.1"/>
</dbReference>
<keyword evidence="2" id="KW-1185">Reference proteome</keyword>
<protein>
    <recommendedName>
        <fullName evidence="3">HPt domain-containing protein</fullName>
    </recommendedName>
</protein>
<dbReference type="SUPFAM" id="SSF47226">
    <property type="entry name" value="Histidine-containing phosphotransfer domain, HPT domain"/>
    <property type="match status" value="1"/>
</dbReference>
<evidence type="ECO:0000313" key="2">
    <source>
        <dbReference type="Proteomes" id="UP000241010"/>
    </source>
</evidence>
<reference evidence="1 2" key="1">
    <citation type="submission" date="2018-03" db="EMBL/GenBank/DDBJ databases">
        <title>Cereibacter changlensis.</title>
        <authorList>
            <person name="Meyer T.E."/>
            <person name="Miller S."/>
            <person name="Lodha T."/>
            <person name="Gandham S."/>
            <person name="Chintalapati S."/>
            <person name="Chintalapati V.R."/>
        </authorList>
    </citation>
    <scope>NUCLEOTIDE SEQUENCE [LARGE SCALE GENOMIC DNA]</scope>
    <source>
        <strain evidence="1 2">JA139</strain>
    </source>
</reference>
<sequence>MDCSITALQPKERVCQDAEQIAAICREMGAPAAEQAIGRALGELTLILSGLAARVQAQDVADLGRQLRRLQRMSEHLGMVSLGHVACDARRCAETGDGTAFAAVWARLIRVAEQSLAGDRPPLDQRV</sequence>
<proteinExistence type="predicted"/>
<dbReference type="Proteomes" id="UP000241010">
    <property type="component" value="Unassembled WGS sequence"/>
</dbReference>
<name>A0A2T4JYL7_9RHOB</name>
<dbReference type="GO" id="GO:0000160">
    <property type="term" value="P:phosphorelay signal transduction system"/>
    <property type="evidence" value="ECO:0007669"/>
    <property type="project" value="InterPro"/>
</dbReference>
<dbReference type="InterPro" id="IPR036641">
    <property type="entry name" value="HPT_dom_sf"/>
</dbReference>
<dbReference type="EMBL" id="PZKG01000014">
    <property type="protein sequence ID" value="PTE22853.1"/>
    <property type="molecule type" value="Genomic_DNA"/>
</dbReference>
<evidence type="ECO:0000313" key="1">
    <source>
        <dbReference type="EMBL" id="PTE22853.1"/>
    </source>
</evidence>
<organism evidence="1 2">
    <name type="scientific">Cereibacter changlensis JA139</name>
    <dbReference type="NCBI Taxonomy" id="1188249"/>
    <lineage>
        <taxon>Bacteria</taxon>
        <taxon>Pseudomonadati</taxon>
        <taxon>Pseudomonadota</taxon>
        <taxon>Alphaproteobacteria</taxon>
        <taxon>Rhodobacterales</taxon>
        <taxon>Paracoccaceae</taxon>
        <taxon>Cereibacter</taxon>
    </lineage>
</organism>
<comment type="caution">
    <text evidence="1">The sequence shown here is derived from an EMBL/GenBank/DDBJ whole genome shotgun (WGS) entry which is preliminary data.</text>
</comment>
<dbReference type="AlphaFoldDB" id="A0A2T4JYL7"/>
<gene>
    <name evidence="1" type="ORF">C5F48_05195</name>
</gene>
<dbReference type="OrthoDB" id="7873775at2"/>